<gene>
    <name evidence="1" type="ORF">COV59_02940</name>
</gene>
<evidence type="ECO:0000313" key="2">
    <source>
        <dbReference type="Proteomes" id="UP000229600"/>
    </source>
</evidence>
<dbReference type="Pfam" id="PF01257">
    <property type="entry name" value="2Fe-2S_thioredx"/>
    <property type="match status" value="1"/>
</dbReference>
<sequence>MKKIEVCCGKSCSGMGSRRILDFLIAKLGLKPGEENDTMSLNTSPCMGYCARSPNIRINDDHFIFGANVKNVLSDIEKGGKYVEPQILDLTDDFLNDLS</sequence>
<name>A0A2H0N7K9_9BACT</name>
<dbReference type="Gene3D" id="3.40.30.10">
    <property type="entry name" value="Glutaredoxin"/>
    <property type="match status" value="1"/>
</dbReference>
<accession>A0A2H0N7K9</accession>
<comment type="caution">
    <text evidence="1">The sequence shown here is derived from an EMBL/GenBank/DDBJ whole genome shotgun (WGS) entry which is preliminary data.</text>
</comment>
<dbReference type="AlphaFoldDB" id="A0A2H0N7K9"/>
<proteinExistence type="predicted"/>
<dbReference type="SUPFAM" id="SSF52833">
    <property type="entry name" value="Thioredoxin-like"/>
    <property type="match status" value="1"/>
</dbReference>
<dbReference type="InterPro" id="IPR036249">
    <property type="entry name" value="Thioredoxin-like_sf"/>
</dbReference>
<evidence type="ECO:0008006" key="3">
    <source>
        <dbReference type="Google" id="ProtNLM"/>
    </source>
</evidence>
<organism evidence="1 2">
    <name type="scientific">Candidatus Magasanikbacteria bacterium CG11_big_fil_rev_8_21_14_0_20_39_34</name>
    <dbReference type="NCBI Taxonomy" id="1974653"/>
    <lineage>
        <taxon>Bacteria</taxon>
        <taxon>Candidatus Magasanikiibacteriota</taxon>
    </lineage>
</organism>
<evidence type="ECO:0000313" key="1">
    <source>
        <dbReference type="EMBL" id="PIR04115.1"/>
    </source>
</evidence>
<dbReference type="InterPro" id="IPR042128">
    <property type="entry name" value="NuoE_dom"/>
</dbReference>
<dbReference type="EMBL" id="PCWN01000007">
    <property type="protein sequence ID" value="PIR04115.1"/>
    <property type="molecule type" value="Genomic_DNA"/>
</dbReference>
<reference evidence="1 2" key="1">
    <citation type="submission" date="2017-09" db="EMBL/GenBank/DDBJ databases">
        <title>Depth-based differentiation of microbial function through sediment-hosted aquifers and enrichment of novel symbionts in the deep terrestrial subsurface.</title>
        <authorList>
            <person name="Probst A.J."/>
            <person name="Ladd B."/>
            <person name="Jarett J.K."/>
            <person name="Geller-Mcgrath D.E."/>
            <person name="Sieber C.M."/>
            <person name="Emerson J.B."/>
            <person name="Anantharaman K."/>
            <person name="Thomas B.C."/>
            <person name="Malmstrom R."/>
            <person name="Stieglmeier M."/>
            <person name="Klingl A."/>
            <person name="Woyke T."/>
            <person name="Ryan C.M."/>
            <person name="Banfield J.F."/>
        </authorList>
    </citation>
    <scope>NUCLEOTIDE SEQUENCE [LARGE SCALE GENOMIC DNA]</scope>
    <source>
        <strain evidence="1">CG11_big_fil_rev_8_21_14_0_20_39_34</strain>
    </source>
</reference>
<protein>
    <recommendedName>
        <fullName evidence="3">(2Fe-2S) ferredoxin domain-containing protein</fullName>
    </recommendedName>
</protein>
<dbReference type="CDD" id="cd03064">
    <property type="entry name" value="TRX_Fd_NuoE"/>
    <property type="match status" value="1"/>
</dbReference>
<dbReference type="Proteomes" id="UP000229600">
    <property type="component" value="Unassembled WGS sequence"/>
</dbReference>